<feature type="binding site" evidence="2">
    <location>
        <position position="204"/>
    </location>
    <ligand>
        <name>Cu cation</name>
        <dbReference type="ChEBI" id="CHEBI:23378"/>
    </ligand>
</feature>
<dbReference type="InterPro" id="IPR036249">
    <property type="entry name" value="Thioredoxin-like_sf"/>
</dbReference>
<feature type="signal peptide" evidence="4">
    <location>
        <begin position="1"/>
        <end position="42"/>
    </location>
</feature>
<evidence type="ECO:0000256" key="3">
    <source>
        <dbReference type="PIRSR" id="PIRSR603782-2"/>
    </source>
</evidence>
<dbReference type="Gene3D" id="3.40.30.10">
    <property type="entry name" value="Glutaredoxin"/>
    <property type="match status" value="1"/>
</dbReference>
<dbReference type="Proteomes" id="UP000241421">
    <property type="component" value="Unassembled WGS sequence"/>
</dbReference>
<dbReference type="PANTHER" id="PTHR12151:SF25">
    <property type="entry name" value="LINALOOL DEHYDRATASE_ISOMERASE DOMAIN-CONTAINING PROTEIN"/>
    <property type="match status" value="1"/>
</dbReference>
<dbReference type="AlphaFoldDB" id="A0A2U2I6Z7"/>
<keyword evidence="6" id="KW-1185">Reference proteome</keyword>
<evidence type="ECO:0000313" key="5">
    <source>
        <dbReference type="EMBL" id="PWF55510.1"/>
    </source>
</evidence>
<feature type="disulfide bond" description="Redox-active" evidence="3">
    <location>
        <begin position="102"/>
        <end position="108"/>
    </location>
</feature>
<feature type="binding site" evidence="2">
    <location>
        <position position="108"/>
    </location>
    <ligand>
        <name>Cu cation</name>
        <dbReference type="ChEBI" id="CHEBI:23378"/>
    </ligand>
</feature>
<protein>
    <submittedName>
        <fullName evidence="5">SCO family protein</fullName>
    </submittedName>
</protein>
<keyword evidence="3" id="KW-1015">Disulfide bond</keyword>
<gene>
    <name evidence="5" type="ORF">C7C56_001445</name>
</gene>
<dbReference type="GO" id="GO:0046872">
    <property type="term" value="F:metal ion binding"/>
    <property type="evidence" value="ECO:0007669"/>
    <property type="project" value="UniProtKB-KW"/>
</dbReference>
<comment type="caution">
    <text evidence="5">The sequence shown here is derived from an EMBL/GenBank/DDBJ whole genome shotgun (WGS) entry which is preliminary data.</text>
</comment>
<dbReference type="Pfam" id="PF02630">
    <property type="entry name" value="SCO1-SenC"/>
    <property type="match status" value="1"/>
</dbReference>
<evidence type="ECO:0000256" key="1">
    <source>
        <dbReference type="ARBA" id="ARBA00010996"/>
    </source>
</evidence>
<dbReference type="InterPro" id="IPR003782">
    <property type="entry name" value="SCO1/SenC"/>
</dbReference>
<evidence type="ECO:0000256" key="4">
    <source>
        <dbReference type="SAM" id="SignalP"/>
    </source>
</evidence>
<organism evidence="5 6">
    <name type="scientific">Massilia glaciei</name>
    <dbReference type="NCBI Taxonomy" id="1524097"/>
    <lineage>
        <taxon>Bacteria</taxon>
        <taxon>Pseudomonadati</taxon>
        <taxon>Pseudomonadota</taxon>
        <taxon>Betaproteobacteria</taxon>
        <taxon>Burkholderiales</taxon>
        <taxon>Oxalobacteraceae</taxon>
        <taxon>Telluria group</taxon>
        <taxon>Massilia</taxon>
    </lineage>
</organism>
<dbReference type="PANTHER" id="PTHR12151">
    <property type="entry name" value="ELECTRON TRANSPORT PROTIN SCO1/SENC FAMILY MEMBER"/>
    <property type="match status" value="1"/>
</dbReference>
<feature type="chain" id="PRO_5015546047" evidence="4">
    <location>
        <begin position="43"/>
        <end position="247"/>
    </location>
</feature>
<comment type="similarity">
    <text evidence="1">Belongs to the SCO1/2 family.</text>
</comment>
<name>A0A2U2I6Z7_9BURK</name>
<evidence type="ECO:0000256" key="2">
    <source>
        <dbReference type="PIRSR" id="PIRSR603782-1"/>
    </source>
</evidence>
<keyword evidence="2" id="KW-0186">Copper</keyword>
<proteinExistence type="inferred from homology"/>
<dbReference type="SUPFAM" id="SSF52833">
    <property type="entry name" value="Thioredoxin-like"/>
    <property type="match status" value="1"/>
</dbReference>
<evidence type="ECO:0000313" key="6">
    <source>
        <dbReference type="Proteomes" id="UP000241421"/>
    </source>
</evidence>
<keyword evidence="4" id="KW-0732">Signal</keyword>
<dbReference type="CDD" id="cd02968">
    <property type="entry name" value="SCO"/>
    <property type="match status" value="1"/>
</dbReference>
<reference evidence="5 6" key="1">
    <citation type="submission" date="2018-04" db="EMBL/GenBank/DDBJ databases">
        <title>Massilia violaceinigra sp. nov., a novel purple-pigmented bacterium isolated from Tianshan glacier, Xinjiang, China.</title>
        <authorList>
            <person name="Wang H."/>
        </authorList>
    </citation>
    <scope>NUCLEOTIDE SEQUENCE [LARGE SCALE GENOMIC DNA]</scope>
    <source>
        <strain evidence="5 6">B448-2</strain>
    </source>
</reference>
<feature type="binding site" evidence="2">
    <location>
        <position position="102"/>
    </location>
    <ligand>
        <name>Cu cation</name>
        <dbReference type="ChEBI" id="CHEBI:23378"/>
    </ligand>
</feature>
<accession>A0A2U2I6Z7</accession>
<dbReference type="EMBL" id="PXWF02000020">
    <property type="protein sequence ID" value="PWF55510.1"/>
    <property type="molecule type" value="Genomic_DNA"/>
</dbReference>
<sequence length="247" mass="26874">MPMKSMATKSMPTRSAPTLARRLARAGAALALAACALPGAGAAVPVTGVRMEFVPPAPGSYALHRIMKAPDGVVLASDGKAHRLRNFVTGKVTLFSFIYTYCTDAKGCPLAYATLHTLKKEIESDRAMHGKVRFVSMSFDPEYDTPPMMGSYGGKDGRDDRGLRWHFLTSPSRAHLRPMLDGFGQDVSVAAEQSAGQRVPTLQHMLKVYLIDSRGQVREIYSTSFLQPNVLMNDIKSLLMEAAAARK</sequence>
<keyword evidence="2" id="KW-0479">Metal-binding</keyword>